<evidence type="ECO:0000256" key="1">
    <source>
        <dbReference type="SAM" id="MobiDB-lite"/>
    </source>
</evidence>
<feature type="compositionally biased region" description="Low complexity" evidence="1">
    <location>
        <begin position="1"/>
        <end position="19"/>
    </location>
</feature>
<keyword evidence="3" id="KW-1185">Reference proteome</keyword>
<dbReference type="AlphaFoldDB" id="A0A3P7W287"/>
<protein>
    <submittedName>
        <fullName evidence="2">Uncharacterized protein</fullName>
    </submittedName>
</protein>
<proteinExistence type="predicted"/>
<evidence type="ECO:0000313" key="2">
    <source>
        <dbReference type="EMBL" id="VDO37443.1"/>
    </source>
</evidence>
<organism evidence="2 3">
    <name type="scientific">Haemonchus placei</name>
    <name type="common">Barber's pole worm</name>
    <dbReference type="NCBI Taxonomy" id="6290"/>
    <lineage>
        <taxon>Eukaryota</taxon>
        <taxon>Metazoa</taxon>
        <taxon>Ecdysozoa</taxon>
        <taxon>Nematoda</taxon>
        <taxon>Chromadorea</taxon>
        <taxon>Rhabditida</taxon>
        <taxon>Rhabditina</taxon>
        <taxon>Rhabditomorpha</taxon>
        <taxon>Strongyloidea</taxon>
        <taxon>Trichostrongylidae</taxon>
        <taxon>Haemonchus</taxon>
    </lineage>
</organism>
<feature type="region of interest" description="Disordered" evidence="1">
    <location>
        <begin position="1"/>
        <end position="25"/>
    </location>
</feature>
<reference evidence="2 3" key="1">
    <citation type="submission" date="2018-11" db="EMBL/GenBank/DDBJ databases">
        <authorList>
            <consortium name="Pathogen Informatics"/>
        </authorList>
    </citation>
    <scope>NUCLEOTIDE SEQUENCE [LARGE SCALE GENOMIC DNA]</scope>
    <source>
        <strain evidence="2 3">MHpl1</strain>
    </source>
</reference>
<dbReference type="EMBL" id="UZAF01017058">
    <property type="protein sequence ID" value="VDO37443.1"/>
    <property type="molecule type" value="Genomic_DNA"/>
</dbReference>
<name>A0A3P7W287_HAEPC</name>
<dbReference type="Proteomes" id="UP000268014">
    <property type="component" value="Unassembled WGS sequence"/>
</dbReference>
<sequence>MITSSPGLSSSSSSSSTRAKSTKRLTTRTRGCFLTTRTAFLQPKICESLIAHFSSLLSEASGGQSETVE</sequence>
<accession>A0A3P7W287</accession>
<evidence type="ECO:0000313" key="3">
    <source>
        <dbReference type="Proteomes" id="UP000268014"/>
    </source>
</evidence>
<gene>
    <name evidence="2" type="ORF">HPLM_LOCUS9420</name>
</gene>